<dbReference type="SUPFAM" id="SSF53335">
    <property type="entry name" value="S-adenosyl-L-methionine-dependent methyltransferases"/>
    <property type="match status" value="1"/>
</dbReference>
<accession>A0A1F7YVF2</accession>
<dbReference type="AlphaFoldDB" id="A0A1F7YVF2"/>
<dbReference type="Proteomes" id="UP000178870">
    <property type="component" value="Unassembled WGS sequence"/>
</dbReference>
<dbReference type="InterPro" id="IPR029063">
    <property type="entry name" value="SAM-dependent_MTases_sf"/>
</dbReference>
<comment type="caution">
    <text evidence="1">The sequence shown here is derived from an EMBL/GenBank/DDBJ whole genome shotgun (WGS) entry which is preliminary data.</text>
</comment>
<dbReference type="GO" id="GO:0008168">
    <property type="term" value="F:methyltransferase activity"/>
    <property type="evidence" value="ECO:0007669"/>
    <property type="project" value="UniProtKB-KW"/>
</dbReference>
<dbReference type="GO" id="GO:0003723">
    <property type="term" value="F:RNA binding"/>
    <property type="evidence" value="ECO:0007669"/>
    <property type="project" value="UniProtKB-KW"/>
</dbReference>
<proteinExistence type="predicted"/>
<dbReference type="Gene3D" id="3.40.50.150">
    <property type="entry name" value="Vaccinia Virus protein VP39"/>
    <property type="match status" value="1"/>
</dbReference>
<evidence type="ECO:0008006" key="3">
    <source>
        <dbReference type="Google" id="ProtNLM"/>
    </source>
</evidence>
<dbReference type="GO" id="GO:0032259">
    <property type="term" value="P:methylation"/>
    <property type="evidence" value="ECO:0007669"/>
    <property type="project" value="UniProtKB-KW"/>
</dbReference>
<evidence type="ECO:0000313" key="2">
    <source>
        <dbReference type="Proteomes" id="UP000178870"/>
    </source>
</evidence>
<name>A0A1F7YVF2_9BACT</name>
<gene>
    <name evidence="1" type="ORF">A2803_03940</name>
</gene>
<protein>
    <recommendedName>
        <fullName evidence="3">Methyltransferase</fullName>
    </recommendedName>
</protein>
<evidence type="ECO:0000313" key="1">
    <source>
        <dbReference type="EMBL" id="OGM31316.1"/>
    </source>
</evidence>
<sequence>MLEKLKTSPVYELILPFYNYFEVIAWKKRGKTPPTPHLLKQKLIRDLADEFNLHTMVETGTYLGTMTAATAKVFRKIFTIELDHVLYKRAKGKFRNAKHIKVIEGDSSLVIKKVLPKITAPTLFWLDAHYSGGITSKGKKDSPVVSELRVILSHPVKKHVILMDDANLFTGKGGYPALSELIKKIKKHTSYNLKVVNNIVVIKPRA</sequence>
<reference evidence="1 2" key="1">
    <citation type="journal article" date="2016" name="Nat. Commun.">
        <title>Thousands of microbial genomes shed light on interconnected biogeochemical processes in an aquifer system.</title>
        <authorList>
            <person name="Anantharaman K."/>
            <person name="Brown C.T."/>
            <person name="Hug L.A."/>
            <person name="Sharon I."/>
            <person name="Castelle C.J."/>
            <person name="Probst A.J."/>
            <person name="Thomas B.C."/>
            <person name="Singh A."/>
            <person name="Wilkins M.J."/>
            <person name="Karaoz U."/>
            <person name="Brodie E.L."/>
            <person name="Williams K.H."/>
            <person name="Hubbard S.S."/>
            <person name="Banfield J.F."/>
        </authorList>
    </citation>
    <scope>NUCLEOTIDE SEQUENCE [LARGE SCALE GENOMIC DNA]</scope>
</reference>
<dbReference type="EMBL" id="MGGP01000028">
    <property type="protein sequence ID" value="OGM31316.1"/>
    <property type="molecule type" value="Genomic_DNA"/>
</dbReference>
<organism evidence="1 2">
    <name type="scientific">Candidatus Woesebacteria bacterium RIFCSPHIGHO2_01_FULL_44_21</name>
    <dbReference type="NCBI Taxonomy" id="1802503"/>
    <lineage>
        <taxon>Bacteria</taxon>
        <taxon>Candidatus Woeseibacteriota</taxon>
    </lineage>
</organism>